<feature type="transmembrane region" description="Helical" evidence="1">
    <location>
        <begin position="165"/>
        <end position="187"/>
    </location>
</feature>
<organism evidence="2 3">
    <name type="scientific">Actinomyces bovis</name>
    <dbReference type="NCBI Taxonomy" id="1658"/>
    <lineage>
        <taxon>Bacteria</taxon>
        <taxon>Bacillati</taxon>
        <taxon>Actinomycetota</taxon>
        <taxon>Actinomycetes</taxon>
        <taxon>Actinomycetales</taxon>
        <taxon>Actinomycetaceae</taxon>
        <taxon>Actinomyces</taxon>
    </lineage>
</organism>
<evidence type="ECO:0000256" key="1">
    <source>
        <dbReference type="SAM" id="Phobius"/>
    </source>
</evidence>
<gene>
    <name evidence="2" type="ORF">NCTC11535_01776</name>
</gene>
<feature type="transmembrane region" description="Helical" evidence="1">
    <location>
        <begin position="82"/>
        <end position="105"/>
    </location>
</feature>
<dbReference type="EMBL" id="UAPQ01000009">
    <property type="protein sequence ID" value="SPT54079.1"/>
    <property type="molecule type" value="Genomic_DNA"/>
</dbReference>
<reference evidence="2 3" key="1">
    <citation type="submission" date="2018-06" db="EMBL/GenBank/DDBJ databases">
        <authorList>
            <consortium name="Pathogen Informatics"/>
            <person name="Doyle S."/>
        </authorList>
    </citation>
    <scope>NUCLEOTIDE SEQUENCE [LARGE SCALE GENOMIC DNA]</scope>
    <source>
        <strain evidence="2 3">NCTC11535</strain>
    </source>
</reference>
<comment type="caution">
    <text evidence="2">The sequence shown here is derived from an EMBL/GenBank/DDBJ whole genome shotgun (WGS) entry which is preliminary data.</text>
</comment>
<dbReference type="Proteomes" id="UP000250006">
    <property type="component" value="Unassembled WGS sequence"/>
</dbReference>
<name>A0ABY1VPM1_9ACTO</name>
<evidence type="ECO:0000313" key="2">
    <source>
        <dbReference type="EMBL" id="SPT54079.1"/>
    </source>
</evidence>
<keyword evidence="1" id="KW-0812">Transmembrane</keyword>
<keyword evidence="1" id="KW-1133">Transmembrane helix</keyword>
<feature type="transmembrane region" description="Helical" evidence="1">
    <location>
        <begin position="56"/>
        <end position="76"/>
    </location>
</feature>
<feature type="transmembrane region" description="Helical" evidence="1">
    <location>
        <begin position="6"/>
        <end position="35"/>
    </location>
</feature>
<dbReference type="InterPro" id="IPR009781">
    <property type="entry name" value="DUF1345"/>
</dbReference>
<keyword evidence="1" id="KW-0472">Membrane</keyword>
<accession>A0ABY1VPM1</accession>
<evidence type="ECO:0000313" key="3">
    <source>
        <dbReference type="Proteomes" id="UP000250006"/>
    </source>
</evidence>
<proteinExistence type="predicted"/>
<keyword evidence="3" id="KW-1185">Reference proteome</keyword>
<protein>
    <submittedName>
        <fullName evidence="2">Predicted membrane protein</fullName>
    </submittedName>
</protein>
<sequence length="192" mass="20823">MATSLAFVLFGFVLLLLIWELLGVLYLTVGAHRVWGGRELESRIERRQVREGLGRSWVLPLLASATGVVTAIHALGVDRSGVQGVVASFLAISSSLGVILSWLLLQVGFAGIYRAICLTASEPLLKFPGTAEPFLSDYLYFSFTVGSSFATSDVAVRSRRVRRVVLVHSVVAFFCNALVVAVAFQVLQKHLG</sequence>
<dbReference type="Pfam" id="PF07077">
    <property type="entry name" value="DUF1345"/>
    <property type="match status" value="1"/>
</dbReference>